<sequence>MSERPEVHCIVEGQSIAFAIHDLVVPELITCVHGPASTRFVLPLSPAKAAVTIAKARLTLEQAGARCSFTTCFARAQCSTGMNEVPRILRKARLVLGSGVDHTI</sequence>
<comment type="caution">
    <text evidence="1">The sequence shown here is derived from an EMBL/GenBank/DDBJ whole genome shotgun (WGS) entry which is preliminary data.</text>
</comment>
<dbReference type="AlphaFoldDB" id="A0A0R3MQQ4"/>
<name>A0A0R3MQQ4_9BRAD</name>
<evidence type="ECO:0000313" key="2">
    <source>
        <dbReference type="Proteomes" id="UP000052023"/>
    </source>
</evidence>
<dbReference type="Proteomes" id="UP000052023">
    <property type="component" value="Unassembled WGS sequence"/>
</dbReference>
<evidence type="ECO:0000313" key="1">
    <source>
        <dbReference type="EMBL" id="KRR19398.1"/>
    </source>
</evidence>
<protein>
    <submittedName>
        <fullName evidence="1">Uncharacterized protein</fullName>
    </submittedName>
</protein>
<keyword evidence="2" id="KW-1185">Reference proteome</keyword>
<reference evidence="1 2" key="1">
    <citation type="submission" date="2014-03" db="EMBL/GenBank/DDBJ databases">
        <title>Bradyrhizobium valentinum sp. nov., isolated from effective nodules of Lupinus mariae-josephae, a lupine endemic of basic-lime soils in Eastern Spain.</title>
        <authorList>
            <person name="Duran D."/>
            <person name="Rey L."/>
            <person name="Navarro A."/>
            <person name="Busquets A."/>
            <person name="Imperial J."/>
            <person name="Ruiz-Argueso T."/>
        </authorList>
    </citation>
    <scope>NUCLEOTIDE SEQUENCE [LARGE SCALE GENOMIC DNA]</scope>
    <source>
        <strain evidence="1 2">Ro19</strain>
    </source>
</reference>
<accession>A0A0R3MQQ4</accession>
<proteinExistence type="predicted"/>
<gene>
    <name evidence="1" type="ORF">CQ13_33805</name>
</gene>
<dbReference type="EMBL" id="LLYA01000186">
    <property type="protein sequence ID" value="KRR19398.1"/>
    <property type="molecule type" value="Genomic_DNA"/>
</dbReference>
<organism evidence="1 2">
    <name type="scientific">Bradyrhizobium retamae</name>
    <dbReference type="NCBI Taxonomy" id="1300035"/>
    <lineage>
        <taxon>Bacteria</taxon>
        <taxon>Pseudomonadati</taxon>
        <taxon>Pseudomonadota</taxon>
        <taxon>Alphaproteobacteria</taxon>
        <taxon>Hyphomicrobiales</taxon>
        <taxon>Nitrobacteraceae</taxon>
        <taxon>Bradyrhizobium</taxon>
    </lineage>
</organism>